<proteinExistence type="predicted"/>
<comment type="caution">
    <text evidence="2">The sequence shown here is derived from an EMBL/GenBank/DDBJ whole genome shotgun (WGS) entry which is preliminary data.</text>
</comment>
<feature type="region of interest" description="Disordered" evidence="1">
    <location>
        <begin position="195"/>
        <end position="239"/>
    </location>
</feature>
<dbReference type="Proteomes" id="UP000824120">
    <property type="component" value="Chromosome 11"/>
</dbReference>
<feature type="region of interest" description="Disordered" evidence="1">
    <location>
        <begin position="100"/>
        <end position="122"/>
    </location>
</feature>
<reference evidence="2 3" key="1">
    <citation type="submission" date="2020-09" db="EMBL/GenBank/DDBJ databases">
        <title>De no assembly of potato wild relative species, Solanum commersonii.</title>
        <authorList>
            <person name="Cho K."/>
        </authorList>
    </citation>
    <scope>NUCLEOTIDE SEQUENCE [LARGE SCALE GENOMIC DNA]</scope>
    <source>
        <strain evidence="2">LZ3.2</strain>
        <tissue evidence="2">Leaf</tissue>
    </source>
</reference>
<evidence type="ECO:0000313" key="3">
    <source>
        <dbReference type="Proteomes" id="UP000824120"/>
    </source>
</evidence>
<sequence>MKLHLLGSALPRNVGLANLNLISQAHVGNEHRVINTTRRPTRVVISDEPSRVNISTRASVSATRSAHQSQNVSIHVDPHCGYPISTLTMGYSHLDRESIKPSASAKPNTPIIQHSDAHDPQLDDRDISRRLVINGSVPIRGSIYGLTEKVYRNKKAWYFGSSSSKFDSVDREAVFAMDGEISFLNVKLAAVAERERKRDEEITTANEVENKSSDGSDQEDDKNNKSNKESAGDEDGNVEKYCVGNSLGRFGRNMQEERVNWGLVEFRTSRKNKKEKHRKRLDWWVLLDDGKNVKEEKRRPAREWWKACKGGGVMEKVEMVGVVEVMVVAVVVNKQVVEEVEMVVVAMEEEMELVVAVMEEVERVVVAVVNKLEVEEPMVK</sequence>
<dbReference type="EMBL" id="JACXVP010000011">
    <property type="protein sequence ID" value="KAG5575655.1"/>
    <property type="molecule type" value="Genomic_DNA"/>
</dbReference>
<feature type="compositionally biased region" description="Basic and acidic residues" evidence="1">
    <location>
        <begin position="221"/>
        <end position="231"/>
    </location>
</feature>
<keyword evidence="3" id="KW-1185">Reference proteome</keyword>
<name>A0A9J5WK63_SOLCO</name>
<feature type="non-terminal residue" evidence="2">
    <location>
        <position position="380"/>
    </location>
</feature>
<gene>
    <name evidence="2" type="ORF">H5410_055789</name>
</gene>
<protein>
    <submittedName>
        <fullName evidence="2">Uncharacterized protein</fullName>
    </submittedName>
</protein>
<organism evidence="2 3">
    <name type="scientific">Solanum commersonii</name>
    <name type="common">Commerson's wild potato</name>
    <name type="synonym">Commerson's nightshade</name>
    <dbReference type="NCBI Taxonomy" id="4109"/>
    <lineage>
        <taxon>Eukaryota</taxon>
        <taxon>Viridiplantae</taxon>
        <taxon>Streptophyta</taxon>
        <taxon>Embryophyta</taxon>
        <taxon>Tracheophyta</taxon>
        <taxon>Spermatophyta</taxon>
        <taxon>Magnoliopsida</taxon>
        <taxon>eudicotyledons</taxon>
        <taxon>Gunneridae</taxon>
        <taxon>Pentapetalae</taxon>
        <taxon>asterids</taxon>
        <taxon>lamiids</taxon>
        <taxon>Solanales</taxon>
        <taxon>Solanaceae</taxon>
        <taxon>Solanoideae</taxon>
        <taxon>Solaneae</taxon>
        <taxon>Solanum</taxon>
    </lineage>
</organism>
<dbReference type="AlphaFoldDB" id="A0A9J5WK63"/>
<evidence type="ECO:0000256" key="1">
    <source>
        <dbReference type="SAM" id="MobiDB-lite"/>
    </source>
</evidence>
<accession>A0A9J5WK63</accession>
<evidence type="ECO:0000313" key="2">
    <source>
        <dbReference type="EMBL" id="KAG5575655.1"/>
    </source>
</evidence>